<dbReference type="Proteomes" id="UP000015104">
    <property type="component" value="Unassembled WGS sequence"/>
</dbReference>
<keyword evidence="2" id="KW-1185">Reference proteome</keyword>
<name>T1K130_TETUR</name>
<reference evidence="1" key="2">
    <citation type="submission" date="2015-06" db="UniProtKB">
        <authorList>
            <consortium name="EnsemblMetazoa"/>
        </authorList>
    </citation>
    <scope>IDENTIFICATION</scope>
</reference>
<dbReference type="EMBL" id="CAEY01001125">
    <property type="status" value="NOT_ANNOTATED_CDS"/>
    <property type="molecule type" value="Genomic_DNA"/>
</dbReference>
<dbReference type="HOGENOM" id="CLU_2052579_0_0_1"/>
<proteinExistence type="predicted"/>
<accession>T1K130</accession>
<reference evidence="2" key="1">
    <citation type="submission" date="2011-08" db="EMBL/GenBank/DDBJ databases">
        <authorList>
            <person name="Rombauts S."/>
        </authorList>
    </citation>
    <scope>NUCLEOTIDE SEQUENCE</scope>
    <source>
        <strain evidence="2">London</strain>
    </source>
</reference>
<dbReference type="AlphaFoldDB" id="T1K130"/>
<sequence length="120" mass="13795">MKVTKLDSMTDQPTGKYIDDDVDKYFSFSYLHLNHSLRKKHVTNNLLDKKIAFNCKGTVKKFLPATISYLSFHQVEKRNLYSLDLGLLLWSTVTNWTIELIAQLDQISGHGKEASLITMD</sequence>
<organism evidence="1 2">
    <name type="scientific">Tetranychus urticae</name>
    <name type="common">Two-spotted spider mite</name>
    <dbReference type="NCBI Taxonomy" id="32264"/>
    <lineage>
        <taxon>Eukaryota</taxon>
        <taxon>Metazoa</taxon>
        <taxon>Ecdysozoa</taxon>
        <taxon>Arthropoda</taxon>
        <taxon>Chelicerata</taxon>
        <taxon>Arachnida</taxon>
        <taxon>Acari</taxon>
        <taxon>Acariformes</taxon>
        <taxon>Trombidiformes</taxon>
        <taxon>Prostigmata</taxon>
        <taxon>Eleutherengona</taxon>
        <taxon>Raphignathae</taxon>
        <taxon>Tetranychoidea</taxon>
        <taxon>Tetranychidae</taxon>
        <taxon>Tetranychus</taxon>
    </lineage>
</organism>
<dbReference type="EnsemblMetazoa" id="tetur03g10023.1">
    <property type="protein sequence ID" value="tetur03g10023.1"/>
    <property type="gene ID" value="tetur03g10023"/>
</dbReference>
<protein>
    <submittedName>
        <fullName evidence="1">Uncharacterized protein</fullName>
    </submittedName>
</protein>
<evidence type="ECO:0000313" key="2">
    <source>
        <dbReference type="Proteomes" id="UP000015104"/>
    </source>
</evidence>
<evidence type="ECO:0000313" key="1">
    <source>
        <dbReference type="EnsemblMetazoa" id="tetur03g10023.1"/>
    </source>
</evidence>